<feature type="transmembrane region" description="Helical" evidence="6">
    <location>
        <begin position="462"/>
        <end position="484"/>
    </location>
</feature>
<feature type="transmembrane region" description="Helical" evidence="6">
    <location>
        <begin position="155"/>
        <end position="177"/>
    </location>
</feature>
<dbReference type="OrthoDB" id="5751261at2"/>
<feature type="transmembrane region" description="Helical" evidence="6">
    <location>
        <begin position="7"/>
        <end position="27"/>
    </location>
</feature>
<keyword evidence="2" id="KW-1003">Cell membrane</keyword>
<protein>
    <submittedName>
        <fullName evidence="7">Teichoic acid transporter</fullName>
    </submittedName>
</protein>
<sequence>MVNQRKMGAVLSYVNIIASLLVGLLYTPFMLRLLGQSEYGLYSLIGSVVGYLSILDLGLSNTIVRYTARNRVIGNDNSEAELNWLFLFVYLIIGIITAILGSILYANIENLFGNTLSMGEMERAKVMTLLLIFNLTFTFPLSVFGSIMQAYERFVWLRIINIVRVLLNPLIILPLLIVGYGSVMMVVVSTILNFICLLTNVYYCFHYLHIKFKRGKYQYLFLKEIMIYSFFIFLNVIMDKIYWGTGQFILGIVSGTLEVAIYSIAMQFMMMYMNFSTAISGVLLPGVTMMIANQTSSEELTNLMIKIGRLQYIIISYILLIFFLVGKEFLYLWAGKNYLSAYPIILLLMGALFIALVQNAGIAILQAMNLNKYRMTVYSIIAFVNVIVSIPLAKMYGGIGCAIATPLALVISTGLIMNRYYQKKIHINVKLFWKSIGSMTSSAILLLVISYLYQYFVVLTYSWMHFAIEFFVYSSIYFLLLFVLNMNSYEKKIFYTIFDRIKKRDVNEN</sequence>
<dbReference type="GO" id="GO:0005886">
    <property type="term" value="C:plasma membrane"/>
    <property type="evidence" value="ECO:0007669"/>
    <property type="project" value="UniProtKB-SubCell"/>
</dbReference>
<gene>
    <name evidence="7" type="ORF">AB840_13105</name>
</gene>
<evidence type="ECO:0000256" key="4">
    <source>
        <dbReference type="ARBA" id="ARBA00022989"/>
    </source>
</evidence>
<reference evidence="7 8" key="1">
    <citation type="submission" date="2015-06" db="EMBL/GenBank/DDBJ databases">
        <title>Draft genome sequence of beer spoilage bacterium Megasphaera cerevisiae type strain 20462.</title>
        <authorList>
            <person name="Kutumbaka K."/>
            <person name="Pasmowitz J."/>
            <person name="Mategko J."/>
            <person name="Reyes D."/>
            <person name="Friedrich A."/>
            <person name="Han S."/>
            <person name="Martens-Habbena W."/>
            <person name="Neal-McKinney J."/>
            <person name="Janagama H.K."/>
            <person name="Nadala C."/>
            <person name="Samadpour M."/>
        </authorList>
    </citation>
    <scope>NUCLEOTIDE SEQUENCE [LARGE SCALE GENOMIC DNA]</scope>
    <source>
        <strain evidence="7 8">DSM 20462</strain>
    </source>
</reference>
<feature type="transmembrane region" description="Helical" evidence="6">
    <location>
        <begin position="39"/>
        <end position="64"/>
    </location>
</feature>
<keyword evidence="3 6" id="KW-0812">Transmembrane</keyword>
<dbReference type="AlphaFoldDB" id="A0A0J6WUU2"/>
<evidence type="ECO:0000256" key="1">
    <source>
        <dbReference type="ARBA" id="ARBA00004651"/>
    </source>
</evidence>
<evidence type="ECO:0000256" key="5">
    <source>
        <dbReference type="ARBA" id="ARBA00023136"/>
    </source>
</evidence>
<evidence type="ECO:0000313" key="8">
    <source>
        <dbReference type="Proteomes" id="UP000036503"/>
    </source>
</evidence>
<dbReference type="STRING" id="39029.BSR42_11125"/>
<comment type="caution">
    <text evidence="7">The sequence shown here is derived from an EMBL/GenBank/DDBJ whole genome shotgun (WGS) entry which is preliminary data.</text>
</comment>
<evidence type="ECO:0000256" key="2">
    <source>
        <dbReference type="ARBA" id="ARBA00022475"/>
    </source>
</evidence>
<keyword evidence="4 6" id="KW-1133">Transmembrane helix</keyword>
<dbReference type="Proteomes" id="UP000036503">
    <property type="component" value="Unassembled WGS sequence"/>
</dbReference>
<evidence type="ECO:0000313" key="7">
    <source>
        <dbReference type="EMBL" id="KMO85527.1"/>
    </source>
</evidence>
<dbReference type="PANTHER" id="PTHR30250">
    <property type="entry name" value="PST FAMILY PREDICTED COLANIC ACID TRANSPORTER"/>
    <property type="match status" value="1"/>
</dbReference>
<keyword evidence="8" id="KW-1185">Reference proteome</keyword>
<feature type="transmembrane region" description="Helical" evidence="6">
    <location>
        <begin position="433"/>
        <end position="456"/>
    </location>
</feature>
<proteinExistence type="predicted"/>
<dbReference type="RefSeq" id="WP_048515297.1">
    <property type="nucleotide sequence ID" value="NZ_FUXD01000034.1"/>
</dbReference>
<feature type="transmembrane region" description="Helical" evidence="6">
    <location>
        <begin position="84"/>
        <end position="106"/>
    </location>
</feature>
<dbReference type="FunCoup" id="A0A0J6WUU2">
    <property type="interactions" value="7"/>
</dbReference>
<dbReference type="PANTHER" id="PTHR30250:SF26">
    <property type="entry name" value="PSMA PROTEIN"/>
    <property type="match status" value="1"/>
</dbReference>
<dbReference type="InParanoid" id="A0A0J6WUU2"/>
<feature type="transmembrane region" description="Helical" evidence="6">
    <location>
        <begin position="126"/>
        <end position="148"/>
    </location>
</feature>
<feature type="transmembrane region" description="Helical" evidence="6">
    <location>
        <begin position="312"/>
        <end position="334"/>
    </location>
</feature>
<feature type="transmembrane region" description="Helical" evidence="6">
    <location>
        <begin position="183"/>
        <end position="205"/>
    </location>
</feature>
<feature type="transmembrane region" description="Helical" evidence="6">
    <location>
        <begin position="402"/>
        <end position="421"/>
    </location>
</feature>
<name>A0A0J6WUU2_9FIRM</name>
<feature type="transmembrane region" description="Helical" evidence="6">
    <location>
        <begin position="377"/>
        <end position="396"/>
    </location>
</feature>
<feature type="transmembrane region" description="Helical" evidence="6">
    <location>
        <begin position="217"/>
        <end position="238"/>
    </location>
</feature>
<keyword evidence="5 6" id="KW-0472">Membrane</keyword>
<dbReference type="InterPro" id="IPR050833">
    <property type="entry name" value="Poly_Biosynth_Transport"/>
</dbReference>
<dbReference type="PATRIC" id="fig|1122219.3.peg.2717"/>
<comment type="subcellular location">
    <subcellularLocation>
        <location evidence="1">Cell membrane</location>
        <topology evidence="1">Multi-pass membrane protein</topology>
    </subcellularLocation>
</comment>
<feature type="transmembrane region" description="Helical" evidence="6">
    <location>
        <begin position="244"/>
        <end position="265"/>
    </location>
</feature>
<dbReference type="EMBL" id="LEKT01000059">
    <property type="protein sequence ID" value="KMO85527.1"/>
    <property type="molecule type" value="Genomic_DNA"/>
</dbReference>
<dbReference type="InterPro" id="IPR002797">
    <property type="entry name" value="Polysacc_synth"/>
</dbReference>
<evidence type="ECO:0000256" key="3">
    <source>
        <dbReference type="ARBA" id="ARBA00022692"/>
    </source>
</evidence>
<organism evidence="7 8">
    <name type="scientific">Megasphaera cerevisiae DSM 20462</name>
    <dbReference type="NCBI Taxonomy" id="1122219"/>
    <lineage>
        <taxon>Bacteria</taxon>
        <taxon>Bacillati</taxon>
        <taxon>Bacillota</taxon>
        <taxon>Negativicutes</taxon>
        <taxon>Veillonellales</taxon>
        <taxon>Veillonellaceae</taxon>
        <taxon>Megasphaera</taxon>
    </lineage>
</organism>
<dbReference type="Pfam" id="PF01943">
    <property type="entry name" value="Polysacc_synt"/>
    <property type="match status" value="1"/>
</dbReference>
<accession>A0A0J6WUU2</accession>
<evidence type="ECO:0000256" key="6">
    <source>
        <dbReference type="SAM" id="Phobius"/>
    </source>
</evidence>
<feature type="transmembrane region" description="Helical" evidence="6">
    <location>
        <begin position="340"/>
        <end position="365"/>
    </location>
</feature>